<evidence type="ECO:0000256" key="1">
    <source>
        <dbReference type="ARBA" id="ARBA00004651"/>
    </source>
</evidence>
<dbReference type="PATRIC" id="fig|56193.3.peg.3974"/>
<evidence type="ECO:0008006" key="9">
    <source>
        <dbReference type="Google" id="ProtNLM"/>
    </source>
</evidence>
<evidence type="ECO:0000256" key="6">
    <source>
        <dbReference type="SAM" id="Phobius"/>
    </source>
</evidence>
<evidence type="ECO:0000256" key="4">
    <source>
        <dbReference type="ARBA" id="ARBA00022989"/>
    </source>
</evidence>
<keyword evidence="8" id="KW-1185">Reference proteome</keyword>
<feature type="transmembrane region" description="Helical" evidence="6">
    <location>
        <begin position="21"/>
        <end position="38"/>
    </location>
</feature>
<reference evidence="7 8" key="1">
    <citation type="submission" date="2015-04" db="EMBL/GenBank/DDBJ databases">
        <title>Genome sequence of aromatic hydrocarbons-degrading Sphingobium chungbukense DJ77.</title>
        <authorList>
            <person name="Kim Y.-C."/>
            <person name="Chae J.-C."/>
        </authorList>
    </citation>
    <scope>NUCLEOTIDE SEQUENCE [LARGE SCALE GENOMIC DNA]</scope>
    <source>
        <strain evidence="7 8">DJ77</strain>
    </source>
</reference>
<dbReference type="InterPro" id="IPR011743">
    <property type="entry name" value="Caa3_sub_IV"/>
</dbReference>
<dbReference type="Proteomes" id="UP000033874">
    <property type="component" value="Unassembled WGS sequence"/>
</dbReference>
<evidence type="ECO:0000256" key="2">
    <source>
        <dbReference type="ARBA" id="ARBA00022475"/>
    </source>
</evidence>
<evidence type="ECO:0000256" key="3">
    <source>
        <dbReference type="ARBA" id="ARBA00022692"/>
    </source>
</evidence>
<dbReference type="Pfam" id="PF03626">
    <property type="entry name" value="COX4_pro"/>
    <property type="match status" value="1"/>
</dbReference>
<evidence type="ECO:0000313" key="7">
    <source>
        <dbReference type="EMBL" id="KKW90805.1"/>
    </source>
</evidence>
<dbReference type="STRING" id="56193.YP76_18895"/>
<keyword evidence="5 6" id="KW-0472">Membrane</keyword>
<dbReference type="AlphaFoldDB" id="A0A0M3ALU2"/>
<keyword evidence="4 6" id="KW-1133">Transmembrane helix</keyword>
<comment type="caution">
    <text evidence="7">The sequence shown here is derived from an EMBL/GenBank/DDBJ whole genome shotgun (WGS) entry which is preliminary data.</text>
</comment>
<accession>A0A0M3ALU2</accession>
<dbReference type="NCBIfam" id="TIGR02229">
    <property type="entry name" value="caa3_sub_IV"/>
    <property type="match status" value="1"/>
</dbReference>
<protein>
    <recommendedName>
        <fullName evidence="9">Oxidase</fullName>
    </recommendedName>
</protein>
<evidence type="ECO:0000313" key="8">
    <source>
        <dbReference type="Proteomes" id="UP000033874"/>
    </source>
</evidence>
<comment type="subcellular location">
    <subcellularLocation>
        <location evidence="1">Cell membrane</location>
        <topology evidence="1">Multi-pass membrane protein</topology>
    </subcellularLocation>
</comment>
<dbReference type="GO" id="GO:0005886">
    <property type="term" value="C:plasma membrane"/>
    <property type="evidence" value="ECO:0007669"/>
    <property type="project" value="UniProtKB-SubCell"/>
</dbReference>
<proteinExistence type="predicted"/>
<gene>
    <name evidence="7" type="ORF">YP76_18895</name>
</gene>
<name>A0A0M3ALU2_9SPHN</name>
<dbReference type="InterPro" id="IPR005171">
    <property type="entry name" value="Cyt_c_oxidase_su4_prok"/>
</dbReference>
<dbReference type="EMBL" id="LBIC01000009">
    <property type="protein sequence ID" value="KKW90805.1"/>
    <property type="molecule type" value="Genomic_DNA"/>
</dbReference>
<organism evidence="7 8">
    <name type="scientific">Sphingobium chungbukense</name>
    <dbReference type="NCBI Taxonomy" id="56193"/>
    <lineage>
        <taxon>Bacteria</taxon>
        <taxon>Pseudomonadati</taxon>
        <taxon>Pseudomonadota</taxon>
        <taxon>Alphaproteobacteria</taxon>
        <taxon>Sphingomonadales</taxon>
        <taxon>Sphingomonadaceae</taxon>
        <taxon>Sphingobium</taxon>
    </lineage>
</organism>
<evidence type="ECO:0000256" key="5">
    <source>
        <dbReference type="ARBA" id="ARBA00023136"/>
    </source>
</evidence>
<keyword evidence="2" id="KW-1003">Cell membrane</keyword>
<feature type="transmembrane region" description="Helical" evidence="6">
    <location>
        <begin position="50"/>
        <end position="71"/>
    </location>
</feature>
<sequence length="78" mass="8453">MLLLAVTVVAAHLPLGPAKPWIAYGIAFAKATLILWFFMEMRSEGATARLAMVAAGVWLLMMLTLTAADYLTRSWIGG</sequence>
<keyword evidence="3 6" id="KW-0812">Transmembrane</keyword>